<dbReference type="PANTHER" id="PTHR16466">
    <property type="entry name" value="TELOMERE REPEAT-BINDING FACTOR 2-INTERACTING PROTEIN 1"/>
    <property type="match status" value="1"/>
</dbReference>
<dbReference type="GO" id="GO:0042162">
    <property type="term" value="F:telomeric DNA binding"/>
    <property type="evidence" value="ECO:0007669"/>
    <property type="project" value="TreeGrafter"/>
</dbReference>
<keyword evidence="1 2" id="KW-0539">Nucleus</keyword>
<dbReference type="OrthoDB" id="435460at2759"/>
<dbReference type="AlphaFoldDB" id="A0A166FWD4"/>
<evidence type="ECO:0000313" key="5">
    <source>
        <dbReference type="Proteomes" id="UP000076798"/>
    </source>
</evidence>
<evidence type="ECO:0000256" key="2">
    <source>
        <dbReference type="RuleBase" id="RU367107"/>
    </source>
</evidence>
<organism evidence="4 5">
    <name type="scientific">Sistotremastrum suecicum HHB10207 ss-3</name>
    <dbReference type="NCBI Taxonomy" id="1314776"/>
    <lineage>
        <taxon>Eukaryota</taxon>
        <taxon>Fungi</taxon>
        <taxon>Dikarya</taxon>
        <taxon>Basidiomycota</taxon>
        <taxon>Agaricomycotina</taxon>
        <taxon>Agaricomycetes</taxon>
        <taxon>Sistotremastrales</taxon>
        <taxon>Sistotremastraceae</taxon>
        <taxon>Sistotremastrum</taxon>
    </lineage>
</organism>
<feature type="domain" description="BRCT" evidence="3">
    <location>
        <begin position="118"/>
        <end position="194"/>
    </location>
</feature>
<dbReference type="InterPro" id="IPR001357">
    <property type="entry name" value="BRCT_dom"/>
</dbReference>
<dbReference type="Gene3D" id="3.40.50.10190">
    <property type="entry name" value="BRCT domain"/>
    <property type="match status" value="2"/>
</dbReference>
<comment type="similarity">
    <text evidence="2">Belongs to the RAP1 family.</text>
</comment>
<keyword evidence="2" id="KW-0158">Chromosome</keyword>
<dbReference type="EMBL" id="KV428025">
    <property type="protein sequence ID" value="KZT41059.1"/>
    <property type="molecule type" value="Genomic_DNA"/>
</dbReference>
<dbReference type="InterPro" id="IPR036420">
    <property type="entry name" value="BRCT_dom_sf"/>
</dbReference>
<feature type="domain" description="BRCT" evidence="3">
    <location>
        <begin position="31"/>
        <end position="95"/>
    </location>
</feature>
<dbReference type="GO" id="GO:0070187">
    <property type="term" value="C:shelterin complex"/>
    <property type="evidence" value="ECO:0007669"/>
    <property type="project" value="TreeGrafter"/>
</dbReference>
<dbReference type="PROSITE" id="PS50172">
    <property type="entry name" value="BRCT"/>
    <property type="match status" value="2"/>
</dbReference>
<keyword evidence="2" id="KW-0779">Telomere</keyword>
<comment type="subunit">
    <text evidence="2">Homodimer.</text>
</comment>
<evidence type="ECO:0000256" key="1">
    <source>
        <dbReference type="ARBA" id="ARBA00023242"/>
    </source>
</evidence>
<dbReference type="GO" id="GO:0010833">
    <property type="term" value="P:telomere maintenance via telomere lengthening"/>
    <property type="evidence" value="ECO:0007669"/>
    <property type="project" value="UniProtKB-UniRule"/>
</dbReference>
<protein>
    <recommendedName>
        <fullName evidence="2">DNA-binding protein RAP1</fullName>
    </recommendedName>
</protein>
<comment type="subcellular location">
    <subcellularLocation>
        <location evidence="2">Nucleus</location>
    </subcellularLocation>
    <subcellularLocation>
        <location evidence="2">Chromosome</location>
        <location evidence="2">Telomere</location>
    </subcellularLocation>
</comment>
<evidence type="ECO:0000259" key="3">
    <source>
        <dbReference type="PROSITE" id="PS50172"/>
    </source>
</evidence>
<dbReference type="InterPro" id="IPR039595">
    <property type="entry name" value="TE2IP/Rap1"/>
</dbReference>
<dbReference type="GO" id="GO:0031848">
    <property type="term" value="P:protection from non-homologous end joining at telomere"/>
    <property type="evidence" value="ECO:0007669"/>
    <property type="project" value="TreeGrafter"/>
</dbReference>
<name>A0A166FWD4_9AGAM</name>
<accession>A0A166FWD4</accession>
<dbReference type="Pfam" id="PF16589">
    <property type="entry name" value="BRCT_2"/>
    <property type="match status" value="1"/>
</dbReference>
<evidence type="ECO:0000313" key="4">
    <source>
        <dbReference type="EMBL" id="KZT41059.1"/>
    </source>
</evidence>
<sequence>MVEKIFLRIINGVDFPIKFYIHDELDDARFLKKTIEKYGGRVIPEIPFLGFVVVDPETPNGRKLARQWNNIERKDRFFVKPTYVTKCIEEEELLDPRLGQHTAGLAKVTGKLLQSKGKAMRVFIDDSVTGKARKALRSEIKDNGGLVGSETSDCDILIAADTKEANALDRHKSSPAVMTGDVDWLHKCIFSQRLERRIINRGGARPGGSRTDFSASDDEHLVKYIAQHYSKGGFSGPKFHTEMCNDVRI</sequence>
<dbReference type="Proteomes" id="UP000076798">
    <property type="component" value="Unassembled WGS sequence"/>
</dbReference>
<keyword evidence="5" id="KW-1185">Reference proteome</keyword>
<dbReference type="STRING" id="1314776.A0A166FWD4"/>
<proteinExistence type="inferred from homology"/>
<comment type="function">
    <text evidence="2">Involved in the regulation of telomere length, clustering and has a specific role in telomere position effect (TPE).</text>
</comment>
<dbReference type="SUPFAM" id="SSF52113">
    <property type="entry name" value="BRCT domain"/>
    <property type="match status" value="1"/>
</dbReference>
<gene>
    <name evidence="4" type="ORF">SISSUDRAFT_388027</name>
</gene>
<dbReference type="PANTHER" id="PTHR16466:SF6">
    <property type="entry name" value="TELOMERIC REPEAT-BINDING FACTOR 2-INTERACTING PROTEIN 1"/>
    <property type="match status" value="1"/>
</dbReference>
<reference evidence="4 5" key="1">
    <citation type="journal article" date="2016" name="Mol. Biol. Evol.">
        <title>Comparative Genomics of Early-Diverging Mushroom-Forming Fungi Provides Insights into the Origins of Lignocellulose Decay Capabilities.</title>
        <authorList>
            <person name="Nagy L.G."/>
            <person name="Riley R."/>
            <person name="Tritt A."/>
            <person name="Adam C."/>
            <person name="Daum C."/>
            <person name="Floudas D."/>
            <person name="Sun H."/>
            <person name="Yadav J.S."/>
            <person name="Pangilinan J."/>
            <person name="Larsson K.H."/>
            <person name="Matsuura K."/>
            <person name="Barry K."/>
            <person name="Labutti K."/>
            <person name="Kuo R."/>
            <person name="Ohm R.A."/>
            <person name="Bhattacharya S.S."/>
            <person name="Shirouzu T."/>
            <person name="Yoshinaga Y."/>
            <person name="Martin F.M."/>
            <person name="Grigoriev I.V."/>
            <person name="Hibbett D.S."/>
        </authorList>
    </citation>
    <scope>NUCLEOTIDE SEQUENCE [LARGE SCALE GENOMIC DNA]</scope>
    <source>
        <strain evidence="4 5">HHB10207 ss-3</strain>
    </source>
</reference>